<proteinExistence type="predicted"/>
<dbReference type="OrthoDB" id="9812260at2"/>
<dbReference type="SUPFAM" id="SSF55073">
    <property type="entry name" value="Nucleotide cyclase"/>
    <property type="match status" value="1"/>
</dbReference>
<dbReference type="FunFam" id="3.30.70.270:FF:000001">
    <property type="entry name" value="Diguanylate cyclase domain protein"/>
    <property type="match status" value="1"/>
</dbReference>
<dbReference type="PANTHER" id="PTHR45138:SF9">
    <property type="entry name" value="DIGUANYLATE CYCLASE DGCM-RELATED"/>
    <property type="match status" value="1"/>
</dbReference>
<accession>A0A1I4S0H6</accession>
<evidence type="ECO:0000313" key="7">
    <source>
        <dbReference type="Proteomes" id="UP000243629"/>
    </source>
</evidence>
<sequence length="267" mass="30399">MSRSSHVKLEEQITALLDSDEQQGNPLYPLLSELWEVHQELARRIDRISHISDAYQSLAKEREQSLSERVNKQLRQLEKVARISDRYQKMMRDLNIALHEASTHDPLTGLGNRRLLIERLKEESERARRNGHSFSVAMLDIDHFKRINDQYGHEVGDKVLTEVARVLDAEIREADLCGRWGGEEFIILLPETTAFDAQQVIERVREAVLHLHLHVNAENFSLSISAGIAAHHIGNSYSETVNRADGALLQAKQQGRNLCRVAADHPA</sequence>
<dbReference type="RefSeq" id="WP_093475783.1">
    <property type="nucleotide sequence ID" value="NZ_FOUI01000008.1"/>
</dbReference>
<evidence type="ECO:0000256" key="4">
    <source>
        <dbReference type="ARBA" id="ARBA00034247"/>
    </source>
</evidence>
<dbReference type="EC" id="2.7.7.65" evidence="3"/>
<evidence type="ECO:0000256" key="3">
    <source>
        <dbReference type="ARBA" id="ARBA00012528"/>
    </source>
</evidence>
<dbReference type="CDD" id="cd01949">
    <property type="entry name" value="GGDEF"/>
    <property type="match status" value="1"/>
</dbReference>
<organism evidence="6 7">
    <name type="scientific">Halopseudomonas yangmingensis</name>
    <dbReference type="NCBI Taxonomy" id="1720063"/>
    <lineage>
        <taxon>Bacteria</taxon>
        <taxon>Pseudomonadati</taxon>
        <taxon>Pseudomonadota</taxon>
        <taxon>Gammaproteobacteria</taxon>
        <taxon>Pseudomonadales</taxon>
        <taxon>Pseudomonadaceae</taxon>
        <taxon>Halopseudomonas</taxon>
    </lineage>
</organism>
<dbReference type="STRING" id="1720063.SAMN05216217_10882"/>
<gene>
    <name evidence="6" type="ORF">SAMN05216217_10882</name>
</gene>
<comment type="catalytic activity">
    <reaction evidence="4">
        <text>2 GTP = 3',3'-c-di-GMP + 2 diphosphate</text>
        <dbReference type="Rhea" id="RHEA:24898"/>
        <dbReference type="ChEBI" id="CHEBI:33019"/>
        <dbReference type="ChEBI" id="CHEBI:37565"/>
        <dbReference type="ChEBI" id="CHEBI:58805"/>
        <dbReference type="EC" id="2.7.7.65"/>
    </reaction>
</comment>
<evidence type="ECO:0000259" key="5">
    <source>
        <dbReference type="PROSITE" id="PS50887"/>
    </source>
</evidence>
<dbReference type="AlphaFoldDB" id="A0A1I4S0H6"/>
<dbReference type="Proteomes" id="UP000243629">
    <property type="component" value="Unassembled WGS sequence"/>
</dbReference>
<protein>
    <recommendedName>
        <fullName evidence="3">diguanylate cyclase</fullName>
        <ecNumber evidence="3">2.7.7.65</ecNumber>
    </recommendedName>
</protein>
<evidence type="ECO:0000256" key="1">
    <source>
        <dbReference type="ARBA" id="ARBA00001946"/>
    </source>
</evidence>
<dbReference type="InterPro" id="IPR000160">
    <property type="entry name" value="GGDEF_dom"/>
</dbReference>
<dbReference type="InterPro" id="IPR050469">
    <property type="entry name" value="Diguanylate_Cyclase"/>
</dbReference>
<dbReference type="NCBIfam" id="TIGR00254">
    <property type="entry name" value="GGDEF"/>
    <property type="match status" value="1"/>
</dbReference>
<dbReference type="GO" id="GO:0052621">
    <property type="term" value="F:diguanylate cyclase activity"/>
    <property type="evidence" value="ECO:0007669"/>
    <property type="project" value="UniProtKB-EC"/>
</dbReference>
<dbReference type="GO" id="GO:0005886">
    <property type="term" value="C:plasma membrane"/>
    <property type="evidence" value="ECO:0007669"/>
    <property type="project" value="UniProtKB-SubCell"/>
</dbReference>
<feature type="domain" description="GGDEF" evidence="5">
    <location>
        <begin position="132"/>
        <end position="264"/>
    </location>
</feature>
<dbReference type="GO" id="GO:0043709">
    <property type="term" value="P:cell adhesion involved in single-species biofilm formation"/>
    <property type="evidence" value="ECO:0007669"/>
    <property type="project" value="TreeGrafter"/>
</dbReference>
<dbReference type="GO" id="GO:1902201">
    <property type="term" value="P:negative regulation of bacterial-type flagellum-dependent cell motility"/>
    <property type="evidence" value="ECO:0007669"/>
    <property type="project" value="TreeGrafter"/>
</dbReference>
<dbReference type="PROSITE" id="PS50887">
    <property type="entry name" value="GGDEF"/>
    <property type="match status" value="1"/>
</dbReference>
<dbReference type="Gene3D" id="3.30.70.270">
    <property type="match status" value="1"/>
</dbReference>
<name>A0A1I4S0H6_9GAMM</name>
<keyword evidence="7" id="KW-1185">Reference proteome</keyword>
<evidence type="ECO:0000313" key="6">
    <source>
        <dbReference type="EMBL" id="SFM57713.1"/>
    </source>
</evidence>
<dbReference type="InterPro" id="IPR029787">
    <property type="entry name" value="Nucleotide_cyclase"/>
</dbReference>
<dbReference type="InterPro" id="IPR043128">
    <property type="entry name" value="Rev_trsase/Diguanyl_cyclase"/>
</dbReference>
<dbReference type="NCBIfam" id="NF038266">
    <property type="entry name" value="diguan_SiaD"/>
    <property type="match status" value="1"/>
</dbReference>
<comment type="subcellular location">
    <subcellularLocation>
        <location evidence="2">Cell inner membrane</location>
    </subcellularLocation>
</comment>
<dbReference type="SMART" id="SM00267">
    <property type="entry name" value="GGDEF"/>
    <property type="match status" value="1"/>
</dbReference>
<dbReference type="PANTHER" id="PTHR45138">
    <property type="entry name" value="REGULATORY COMPONENTS OF SENSORY TRANSDUCTION SYSTEM"/>
    <property type="match status" value="1"/>
</dbReference>
<reference evidence="7" key="1">
    <citation type="submission" date="2016-10" db="EMBL/GenBank/DDBJ databases">
        <authorList>
            <person name="Varghese N."/>
            <person name="Submissions S."/>
        </authorList>
    </citation>
    <scope>NUCLEOTIDE SEQUENCE [LARGE SCALE GENOMIC DNA]</scope>
    <source>
        <strain evidence="7">DSM 24213</strain>
    </source>
</reference>
<dbReference type="Pfam" id="PF00990">
    <property type="entry name" value="GGDEF"/>
    <property type="match status" value="1"/>
</dbReference>
<comment type="cofactor">
    <cofactor evidence="1">
        <name>Mg(2+)</name>
        <dbReference type="ChEBI" id="CHEBI:18420"/>
    </cofactor>
</comment>
<dbReference type="EMBL" id="FOUI01000008">
    <property type="protein sequence ID" value="SFM57713.1"/>
    <property type="molecule type" value="Genomic_DNA"/>
</dbReference>
<evidence type="ECO:0000256" key="2">
    <source>
        <dbReference type="ARBA" id="ARBA00004533"/>
    </source>
</evidence>